<dbReference type="SMART" id="SM00228">
    <property type="entry name" value="PDZ"/>
    <property type="match status" value="2"/>
</dbReference>
<comment type="caution">
    <text evidence="3">The sequence shown here is derived from an EMBL/GenBank/DDBJ whole genome shotgun (WGS) entry which is preliminary data.</text>
</comment>
<dbReference type="GO" id="GO:0012501">
    <property type="term" value="P:programmed cell death"/>
    <property type="evidence" value="ECO:0007669"/>
    <property type="project" value="TreeGrafter"/>
</dbReference>
<evidence type="ECO:0000256" key="1">
    <source>
        <dbReference type="ARBA" id="ARBA00010541"/>
    </source>
</evidence>
<proteinExistence type="inferred from homology"/>
<dbReference type="SUPFAM" id="SSF50156">
    <property type="entry name" value="PDZ domain-like"/>
    <property type="match status" value="2"/>
</dbReference>
<organism evidence="3 4">
    <name type="scientific">Novipirellula artificiosorum</name>
    <dbReference type="NCBI Taxonomy" id="2528016"/>
    <lineage>
        <taxon>Bacteria</taxon>
        <taxon>Pseudomonadati</taxon>
        <taxon>Planctomycetota</taxon>
        <taxon>Planctomycetia</taxon>
        <taxon>Pirellulales</taxon>
        <taxon>Pirellulaceae</taxon>
        <taxon>Novipirellula</taxon>
    </lineage>
</organism>
<dbReference type="PANTHER" id="PTHR22939">
    <property type="entry name" value="SERINE PROTEASE FAMILY S1C HTRA-RELATED"/>
    <property type="match status" value="1"/>
</dbReference>
<evidence type="ECO:0000259" key="2">
    <source>
        <dbReference type="PROSITE" id="PS50106"/>
    </source>
</evidence>
<name>A0A5C6DAA7_9BACT</name>
<sequence>MVKSVLWRSTSPVSIALFFFCMMPSLVIPSVQGQEAGAAQATALIVDGNVENVFQADGEYLVQILVQRSEVPRIYRGVAARYPAPGEYVYAHVGPERNASERRTLPGPQTRVRAFLTVGRSGQWETIGRDWYQENPSDRNEVAMDRAGITIGISTQPVTLGRSTALKVVQVTPDSPTAKAGIEPGDVLVEVNRVPLSSEQQLQDAVRNSGGTLLLTVHDVRSGRDVDVEVESVGVSLDPNLRSGMADKLQPLGVTTELAFYGGEAVVKVTDVKLGSPAQLAGIAVGLLIVKANGKPVSSPEVLRDAEVASRGSLELEIVDPSDRRQRVVQVRL</sequence>
<dbReference type="PROSITE" id="PS50106">
    <property type="entry name" value="PDZ"/>
    <property type="match status" value="1"/>
</dbReference>
<dbReference type="EC" id="3.4.21.107" evidence="3"/>
<evidence type="ECO:0000313" key="4">
    <source>
        <dbReference type="Proteomes" id="UP000319143"/>
    </source>
</evidence>
<dbReference type="InterPro" id="IPR041489">
    <property type="entry name" value="PDZ_6"/>
</dbReference>
<dbReference type="Pfam" id="PF17820">
    <property type="entry name" value="PDZ_6"/>
    <property type="match status" value="1"/>
</dbReference>
<gene>
    <name evidence="3" type="primary">degP_5</name>
    <name evidence="3" type="ORF">Poly41_48290</name>
</gene>
<dbReference type="PANTHER" id="PTHR22939:SF129">
    <property type="entry name" value="SERINE PROTEASE HTRA2, MITOCHONDRIAL"/>
    <property type="match status" value="1"/>
</dbReference>
<dbReference type="GO" id="GO:0004252">
    <property type="term" value="F:serine-type endopeptidase activity"/>
    <property type="evidence" value="ECO:0007669"/>
    <property type="project" value="TreeGrafter"/>
</dbReference>
<dbReference type="Proteomes" id="UP000319143">
    <property type="component" value="Unassembled WGS sequence"/>
</dbReference>
<keyword evidence="4" id="KW-1185">Reference proteome</keyword>
<dbReference type="RefSeq" id="WP_197231535.1">
    <property type="nucleotide sequence ID" value="NZ_SJPV01000009.1"/>
</dbReference>
<dbReference type="GO" id="GO:0006508">
    <property type="term" value="P:proteolysis"/>
    <property type="evidence" value="ECO:0007669"/>
    <property type="project" value="UniProtKB-KW"/>
</dbReference>
<keyword evidence="3" id="KW-0645">Protease</keyword>
<accession>A0A5C6DAA7</accession>
<feature type="domain" description="PDZ" evidence="2">
    <location>
        <begin position="148"/>
        <end position="221"/>
    </location>
</feature>
<protein>
    <submittedName>
        <fullName evidence="3">Periplasmic serine endoprotease DegP</fullName>
        <ecNumber evidence="3">3.4.21.107</ecNumber>
    </submittedName>
</protein>
<keyword evidence="3" id="KW-0378">Hydrolase</keyword>
<evidence type="ECO:0000313" key="3">
    <source>
        <dbReference type="EMBL" id="TWU33830.1"/>
    </source>
</evidence>
<dbReference type="Gene3D" id="2.30.42.10">
    <property type="match status" value="2"/>
</dbReference>
<dbReference type="EMBL" id="SJPV01000009">
    <property type="protein sequence ID" value="TWU33830.1"/>
    <property type="molecule type" value="Genomic_DNA"/>
</dbReference>
<dbReference type="AlphaFoldDB" id="A0A5C6DAA7"/>
<reference evidence="3 4" key="1">
    <citation type="submission" date="2019-02" db="EMBL/GenBank/DDBJ databases">
        <title>Deep-cultivation of Planctomycetes and their phenomic and genomic characterization uncovers novel biology.</title>
        <authorList>
            <person name="Wiegand S."/>
            <person name="Jogler M."/>
            <person name="Boedeker C."/>
            <person name="Pinto D."/>
            <person name="Vollmers J."/>
            <person name="Rivas-Marin E."/>
            <person name="Kohn T."/>
            <person name="Peeters S.H."/>
            <person name="Heuer A."/>
            <person name="Rast P."/>
            <person name="Oberbeckmann S."/>
            <person name="Bunk B."/>
            <person name="Jeske O."/>
            <person name="Meyerdierks A."/>
            <person name="Storesund J.E."/>
            <person name="Kallscheuer N."/>
            <person name="Luecker S."/>
            <person name="Lage O.M."/>
            <person name="Pohl T."/>
            <person name="Merkel B.J."/>
            <person name="Hornburger P."/>
            <person name="Mueller R.-W."/>
            <person name="Bruemmer F."/>
            <person name="Labrenz M."/>
            <person name="Spormann A.M."/>
            <person name="Op Den Camp H."/>
            <person name="Overmann J."/>
            <person name="Amann R."/>
            <person name="Jetten M.S.M."/>
            <person name="Mascher T."/>
            <person name="Medema M.H."/>
            <person name="Devos D.P."/>
            <person name="Kaster A.-K."/>
            <person name="Ovreas L."/>
            <person name="Rohde M."/>
            <person name="Galperin M.Y."/>
            <person name="Jogler C."/>
        </authorList>
    </citation>
    <scope>NUCLEOTIDE SEQUENCE [LARGE SCALE GENOMIC DNA]</scope>
    <source>
        <strain evidence="3 4">Poly41</strain>
    </source>
</reference>
<dbReference type="InterPro" id="IPR001478">
    <property type="entry name" value="PDZ"/>
</dbReference>
<comment type="similarity">
    <text evidence="1">Belongs to the peptidase S1C family.</text>
</comment>
<dbReference type="InterPro" id="IPR036034">
    <property type="entry name" value="PDZ_sf"/>
</dbReference>